<reference evidence="2" key="1">
    <citation type="submission" date="2021-02" db="EMBL/GenBank/DDBJ databases">
        <authorList>
            <person name="Nowell W R."/>
        </authorList>
    </citation>
    <scope>NUCLEOTIDE SEQUENCE</scope>
</reference>
<dbReference type="Proteomes" id="UP000663829">
    <property type="component" value="Unassembled WGS sequence"/>
</dbReference>
<evidence type="ECO:0000313" key="2">
    <source>
        <dbReference type="EMBL" id="CAF0830430.1"/>
    </source>
</evidence>
<comment type="caution">
    <text evidence="2">The sequence shown here is derived from an EMBL/GenBank/DDBJ whole genome shotgun (WGS) entry which is preliminary data.</text>
</comment>
<feature type="compositionally biased region" description="Polar residues" evidence="1">
    <location>
        <begin position="1"/>
        <end position="23"/>
    </location>
</feature>
<gene>
    <name evidence="2" type="ORF">GPM918_LOCUS5024</name>
    <name evidence="3" type="ORF">SRO942_LOCUS5025</name>
</gene>
<dbReference type="OrthoDB" id="21204at2759"/>
<keyword evidence="4" id="KW-1185">Reference proteome</keyword>
<feature type="region of interest" description="Disordered" evidence="1">
    <location>
        <begin position="267"/>
        <end position="335"/>
    </location>
</feature>
<feature type="compositionally biased region" description="Low complexity" evidence="1">
    <location>
        <begin position="108"/>
        <end position="118"/>
    </location>
</feature>
<proteinExistence type="predicted"/>
<feature type="compositionally biased region" description="Polar residues" evidence="1">
    <location>
        <begin position="32"/>
        <end position="51"/>
    </location>
</feature>
<dbReference type="EMBL" id="CAJOBC010000710">
    <property type="protein sequence ID" value="CAF3617491.1"/>
    <property type="molecule type" value="Genomic_DNA"/>
</dbReference>
<feature type="compositionally biased region" description="Polar residues" evidence="1">
    <location>
        <begin position="58"/>
        <end position="72"/>
    </location>
</feature>
<feature type="compositionally biased region" description="Low complexity" evidence="1">
    <location>
        <begin position="295"/>
        <end position="328"/>
    </location>
</feature>
<dbReference type="EMBL" id="CAJNOQ010000710">
    <property type="protein sequence ID" value="CAF0830430.1"/>
    <property type="molecule type" value="Genomic_DNA"/>
</dbReference>
<evidence type="ECO:0000313" key="3">
    <source>
        <dbReference type="EMBL" id="CAF3617491.1"/>
    </source>
</evidence>
<evidence type="ECO:0000313" key="4">
    <source>
        <dbReference type="Proteomes" id="UP000663829"/>
    </source>
</evidence>
<organism evidence="2 4">
    <name type="scientific">Didymodactylos carnosus</name>
    <dbReference type="NCBI Taxonomy" id="1234261"/>
    <lineage>
        <taxon>Eukaryota</taxon>
        <taxon>Metazoa</taxon>
        <taxon>Spiralia</taxon>
        <taxon>Gnathifera</taxon>
        <taxon>Rotifera</taxon>
        <taxon>Eurotatoria</taxon>
        <taxon>Bdelloidea</taxon>
        <taxon>Philodinida</taxon>
        <taxon>Philodinidae</taxon>
        <taxon>Didymodactylos</taxon>
    </lineage>
</organism>
<protein>
    <submittedName>
        <fullName evidence="2">Uncharacterized protein</fullName>
    </submittedName>
</protein>
<sequence length="441" mass="48997">MQRNVSRQTVVNSLASSTTATTDNTHRKRTRSTNLSESDGQSLSSTSNTAAVTKRQRNTAVSAVSSPISNRPISHYRFRNRSQTITRSSTPDPRQRLISRRQNQNVGINNSTTSSSRTITTTRALREADNHVQQQNSGLILPPINDTNRTRYDFRPRTQQQTQASPIRRPPIVPRDRPLTAARTTLARNREENLSMSSPAPVLQRLPLNFTDEPMAIVLDTDSSWNASSREPVRNRTTTATTTVPLALPTTPRPATRQYRFIYVNDSDDDETLPSTSADSTSNPPVVVSHDDESSTTTTRSQMTSSTTNATTRRRSSGATSSTNESSNQDSGMSRVRLSRAIEIVIDSIQSLEGAVNSFDQLVFGLIYSRMGSNNFDGIEGMIRLSRILNLPTRLTQTEIDSLPKIVFANKIPTLLRNDNEKEKCPENDTCPTCRRKVNGE</sequence>
<accession>A0A813UZC1</accession>
<feature type="region of interest" description="Disordered" evidence="1">
    <location>
        <begin position="1"/>
        <end position="118"/>
    </location>
</feature>
<dbReference type="AlphaFoldDB" id="A0A813UZC1"/>
<evidence type="ECO:0000256" key="1">
    <source>
        <dbReference type="SAM" id="MobiDB-lite"/>
    </source>
</evidence>
<name>A0A813UZC1_9BILA</name>
<feature type="region of interest" description="Disordered" evidence="1">
    <location>
        <begin position="156"/>
        <end position="175"/>
    </location>
</feature>
<feature type="compositionally biased region" description="Polar residues" evidence="1">
    <location>
        <begin position="273"/>
        <end position="284"/>
    </location>
</feature>
<feature type="compositionally biased region" description="Polar residues" evidence="1">
    <location>
        <begin position="81"/>
        <end position="92"/>
    </location>
</feature>
<dbReference type="Proteomes" id="UP000681722">
    <property type="component" value="Unassembled WGS sequence"/>
</dbReference>